<dbReference type="EMBL" id="JACSQV010000019">
    <property type="protein sequence ID" value="MBD7920003.1"/>
    <property type="molecule type" value="Genomic_DNA"/>
</dbReference>
<evidence type="ECO:0000313" key="2">
    <source>
        <dbReference type="Proteomes" id="UP000604241"/>
    </source>
</evidence>
<gene>
    <name evidence="1" type="ORF">H9657_17160</name>
</gene>
<name>A0ABR8QHV5_9CELL</name>
<proteinExistence type="predicted"/>
<reference evidence="1 2" key="1">
    <citation type="submission" date="2020-08" db="EMBL/GenBank/DDBJ databases">
        <title>A Genomic Blueprint of the Chicken Gut Microbiome.</title>
        <authorList>
            <person name="Gilroy R."/>
            <person name="Ravi A."/>
            <person name="Getino M."/>
            <person name="Pursley I."/>
            <person name="Horton D.L."/>
            <person name="Alikhan N.-F."/>
            <person name="Baker D."/>
            <person name="Gharbi K."/>
            <person name="Hall N."/>
            <person name="Watson M."/>
            <person name="Adriaenssens E.M."/>
            <person name="Foster-Nyarko E."/>
            <person name="Jarju S."/>
            <person name="Secka A."/>
            <person name="Antonio M."/>
            <person name="Oren A."/>
            <person name="Chaudhuri R."/>
            <person name="La Ragione R.M."/>
            <person name="Hildebrand F."/>
            <person name="Pallen M.J."/>
        </authorList>
    </citation>
    <scope>NUCLEOTIDE SEQUENCE [LARGE SCALE GENOMIC DNA]</scope>
    <source>
        <strain evidence="1 2">Sa3CUA2</strain>
    </source>
</reference>
<comment type="caution">
    <text evidence="1">The sequence shown here is derived from an EMBL/GenBank/DDBJ whole genome shotgun (WGS) entry which is preliminary data.</text>
</comment>
<dbReference type="InterPro" id="IPR027417">
    <property type="entry name" value="P-loop_NTPase"/>
</dbReference>
<accession>A0ABR8QHV5</accession>
<keyword evidence="1" id="KW-0418">Kinase</keyword>
<keyword evidence="2" id="KW-1185">Reference proteome</keyword>
<evidence type="ECO:0000313" key="1">
    <source>
        <dbReference type="EMBL" id="MBD7920003.1"/>
    </source>
</evidence>
<keyword evidence="1" id="KW-0808">Transferase</keyword>
<dbReference type="GO" id="GO:0016301">
    <property type="term" value="F:kinase activity"/>
    <property type="evidence" value="ECO:0007669"/>
    <property type="project" value="UniProtKB-KW"/>
</dbReference>
<sequence>MGDGFEELVSRMLEAVPAGRRALVAVDGSGASGKTTLTARLAARVRDRPVVVLHADDFFHPSAHRHARGRFSPEGFWRDAYDYASLVDLALAPLHPDADGRYVPASFDRVADRTVLAPARQAADDALVLVDGTFLHRDELRGRWDWSLYLHVPFDVAARRMVERDGVDPDPARGPLARYAGAQRLYLAAAEPWRRASLVVDTTAEPRIVDPAAARPERWDATPARPS</sequence>
<dbReference type="SUPFAM" id="SSF52540">
    <property type="entry name" value="P-loop containing nucleoside triphosphate hydrolases"/>
    <property type="match status" value="1"/>
</dbReference>
<dbReference type="Proteomes" id="UP000604241">
    <property type="component" value="Unassembled WGS sequence"/>
</dbReference>
<dbReference type="RefSeq" id="WP_191784652.1">
    <property type="nucleotide sequence ID" value="NZ_JACSQV010000019.1"/>
</dbReference>
<protein>
    <submittedName>
        <fullName evidence="1">Uridine kinase</fullName>
    </submittedName>
</protein>
<organism evidence="1 2">
    <name type="scientific">Cellulomonas avistercoris</name>
    <dbReference type="NCBI Taxonomy" id="2762242"/>
    <lineage>
        <taxon>Bacteria</taxon>
        <taxon>Bacillati</taxon>
        <taxon>Actinomycetota</taxon>
        <taxon>Actinomycetes</taxon>
        <taxon>Micrococcales</taxon>
        <taxon>Cellulomonadaceae</taxon>
        <taxon>Cellulomonas</taxon>
    </lineage>
</organism>
<dbReference type="Gene3D" id="3.40.50.300">
    <property type="entry name" value="P-loop containing nucleotide triphosphate hydrolases"/>
    <property type="match status" value="1"/>
</dbReference>